<comment type="caution">
    <text evidence="1">The sequence shown here is derived from an EMBL/GenBank/DDBJ whole genome shotgun (WGS) entry which is preliminary data.</text>
</comment>
<evidence type="ECO:0000313" key="2">
    <source>
        <dbReference type="Proteomes" id="UP000265520"/>
    </source>
</evidence>
<proteinExistence type="predicted"/>
<sequence length="61" mass="6918">MVTNVIQNVWCLNIAQDALESKHVFYARTLILGWILIRSVEGGAKFLLGVDRGDEILQYPE</sequence>
<organism evidence="1 2">
    <name type="scientific">Trifolium medium</name>
    <dbReference type="NCBI Taxonomy" id="97028"/>
    <lineage>
        <taxon>Eukaryota</taxon>
        <taxon>Viridiplantae</taxon>
        <taxon>Streptophyta</taxon>
        <taxon>Embryophyta</taxon>
        <taxon>Tracheophyta</taxon>
        <taxon>Spermatophyta</taxon>
        <taxon>Magnoliopsida</taxon>
        <taxon>eudicotyledons</taxon>
        <taxon>Gunneridae</taxon>
        <taxon>Pentapetalae</taxon>
        <taxon>rosids</taxon>
        <taxon>fabids</taxon>
        <taxon>Fabales</taxon>
        <taxon>Fabaceae</taxon>
        <taxon>Papilionoideae</taxon>
        <taxon>50 kb inversion clade</taxon>
        <taxon>NPAAA clade</taxon>
        <taxon>Hologalegina</taxon>
        <taxon>IRL clade</taxon>
        <taxon>Trifolieae</taxon>
        <taxon>Trifolium</taxon>
    </lineage>
</organism>
<accession>A0A392RVD1</accession>
<keyword evidence="2" id="KW-1185">Reference proteome</keyword>
<name>A0A392RVD1_9FABA</name>
<feature type="non-terminal residue" evidence="1">
    <location>
        <position position="61"/>
    </location>
</feature>
<dbReference type="Proteomes" id="UP000265520">
    <property type="component" value="Unassembled WGS sequence"/>
</dbReference>
<dbReference type="EMBL" id="LXQA010276342">
    <property type="protein sequence ID" value="MCI40132.1"/>
    <property type="molecule type" value="Genomic_DNA"/>
</dbReference>
<dbReference type="AlphaFoldDB" id="A0A392RVD1"/>
<reference evidence="1 2" key="1">
    <citation type="journal article" date="2018" name="Front. Plant Sci.">
        <title>Red Clover (Trifolium pratense) and Zigzag Clover (T. medium) - A Picture of Genomic Similarities and Differences.</title>
        <authorList>
            <person name="Dluhosova J."/>
            <person name="Istvanek J."/>
            <person name="Nedelnik J."/>
            <person name="Repkova J."/>
        </authorList>
    </citation>
    <scope>NUCLEOTIDE SEQUENCE [LARGE SCALE GENOMIC DNA]</scope>
    <source>
        <strain evidence="2">cv. 10/8</strain>
        <tissue evidence="1">Leaf</tissue>
    </source>
</reference>
<protein>
    <submittedName>
        <fullName evidence="1">Uncharacterized protein</fullName>
    </submittedName>
</protein>
<evidence type="ECO:0000313" key="1">
    <source>
        <dbReference type="EMBL" id="MCI40132.1"/>
    </source>
</evidence>